<sequence length="333" mass="35455">MALMDFLLKQFVDVIQWTEDGPGTLAYRFPMAGKEIQNGGTLVVRESQAALFINEGTLADKFAPGTHTLTTQTLPVLTYLRNWDKGFESPFKSDVYFFSLREQINQKWGTAQPVTVRDKEFGAIRIRAFGTYSYAIEDLDIFFAKLVGTAERITAADLDGQLKSAIITALATGLGQSGVAFVDMAANQQAFSEAMQAVVRPALAAYGLALRSFYVQSLSLPEELQAYMDKATGVRMAGDLQRYTQFQAAEALGVAAANPGGVAGAGAGMAAGLAMGQAMAQSLGVGAAAPAAPAAPAEDPIALLERLGNLVAKGILTPQEFEAKKAEILSRIR</sequence>
<feature type="domain" description="SPFH" evidence="2">
    <location>
        <begin position="27"/>
        <end position="234"/>
    </location>
</feature>
<protein>
    <recommendedName>
        <fullName evidence="5">SPFH domain-containing protein</fullName>
    </recommendedName>
</protein>
<dbReference type="Pfam" id="PF09851">
    <property type="entry name" value="SHOCT"/>
    <property type="match status" value="1"/>
</dbReference>
<dbReference type="InterPro" id="IPR018649">
    <property type="entry name" value="SHOCT"/>
</dbReference>
<accession>A0A317EDU7</accession>
<comment type="caution">
    <text evidence="3">The sequence shown here is derived from an EMBL/GenBank/DDBJ whole genome shotgun (WGS) entry which is preliminary data.</text>
</comment>
<dbReference type="InterPro" id="IPR033880">
    <property type="entry name" value="SPFH_YdjI"/>
</dbReference>
<organism evidence="3 4">
    <name type="scientific">Zavarzinia compransoris</name>
    <dbReference type="NCBI Taxonomy" id="1264899"/>
    <lineage>
        <taxon>Bacteria</taxon>
        <taxon>Pseudomonadati</taxon>
        <taxon>Pseudomonadota</taxon>
        <taxon>Alphaproteobacteria</taxon>
        <taxon>Rhodospirillales</taxon>
        <taxon>Zavarziniaceae</taxon>
        <taxon>Zavarzinia</taxon>
    </lineage>
</organism>
<evidence type="ECO:0000259" key="1">
    <source>
        <dbReference type="Pfam" id="PF09851"/>
    </source>
</evidence>
<evidence type="ECO:0008006" key="5">
    <source>
        <dbReference type="Google" id="ProtNLM"/>
    </source>
</evidence>
<evidence type="ECO:0000259" key="2">
    <source>
        <dbReference type="Pfam" id="PF13421"/>
    </source>
</evidence>
<reference evidence="4" key="1">
    <citation type="submission" date="2018-05" db="EMBL/GenBank/DDBJ databases">
        <title>Zavarzinia sp. HR-AS.</title>
        <authorList>
            <person name="Lee Y."/>
            <person name="Jeon C.O."/>
        </authorList>
    </citation>
    <scope>NUCLEOTIDE SEQUENCE [LARGE SCALE GENOMIC DNA]</scope>
    <source>
        <strain evidence="4">DSM 1231</strain>
    </source>
</reference>
<dbReference type="Pfam" id="PF13421">
    <property type="entry name" value="Band_7_1"/>
    <property type="match status" value="1"/>
</dbReference>
<dbReference type="PANTHER" id="PTHR37826:SF2">
    <property type="entry name" value="ZINC-RIBBON DOMAIN-CONTAINING PROTEIN"/>
    <property type="match status" value="1"/>
</dbReference>
<keyword evidence="4" id="KW-1185">Reference proteome</keyword>
<name>A0A317EDU7_9PROT</name>
<evidence type="ECO:0000313" key="4">
    <source>
        <dbReference type="Proteomes" id="UP000246077"/>
    </source>
</evidence>
<evidence type="ECO:0000313" key="3">
    <source>
        <dbReference type="EMBL" id="PWR23523.1"/>
    </source>
</evidence>
<proteinExistence type="predicted"/>
<dbReference type="Gene3D" id="3.30.479.30">
    <property type="entry name" value="Band 7 domain"/>
    <property type="match status" value="1"/>
</dbReference>
<dbReference type="EMBL" id="QGLF01000001">
    <property type="protein sequence ID" value="PWR23523.1"/>
    <property type="molecule type" value="Genomic_DNA"/>
</dbReference>
<dbReference type="CDD" id="cd03408">
    <property type="entry name" value="SPFH_like_u1"/>
    <property type="match status" value="1"/>
</dbReference>
<dbReference type="AlphaFoldDB" id="A0A317EDU7"/>
<dbReference type="PANTHER" id="PTHR37826">
    <property type="entry name" value="FLOTILLIN BAND_7_5 DOMAIN PROTEIN"/>
    <property type="match status" value="1"/>
</dbReference>
<dbReference type="OrthoDB" id="9764015at2"/>
<dbReference type="Proteomes" id="UP000246077">
    <property type="component" value="Unassembled WGS sequence"/>
</dbReference>
<feature type="domain" description="SHOCT" evidence="1">
    <location>
        <begin position="304"/>
        <end position="329"/>
    </location>
</feature>
<gene>
    <name evidence="3" type="ORF">DKG75_02825</name>
</gene>
<dbReference type="InterPro" id="IPR036013">
    <property type="entry name" value="Band_7/SPFH_dom_sf"/>
</dbReference>
<dbReference type="SUPFAM" id="SSF117892">
    <property type="entry name" value="Band 7/SPFH domain"/>
    <property type="match status" value="1"/>
</dbReference>